<organism evidence="1 2">
    <name type="scientific">Achromobacter spanius</name>
    <dbReference type="NCBI Taxonomy" id="217203"/>
    <lineage>
        <taxon>Bacteria</taxon>
        <taxon>Pseudomonadati</taxon>
        <taxon>Pseudomonadota</taxon>
        <taxon>Betaproteobacteria</taxon>
        <taxon>Burkholderiales</taxon>
        <taxon>Alcaligenaceae</taxon>
        <taxon>Achromobacter</taxon>
    </lineage>
</organism>
<reference evidence="1" key="1">
    <citation type="submission" date="2022-09" db="EMBL/GenBank/DDBJ databases">
        <title>Intensive care unit water sources are persistently colonized with multi-drug resistant bacteria and are the site of extensive horizontal gene transfer of antibiotic resistance genes.</title>
        <authorList>
            <person name="Diorio-Toth L."/>
        </authorList>
    </citation>
    <scope>NUCLEOTIDE SEQUENCE</scope>
    <source>
        <strain evidence="1">GD03843</strain>
    </source>
</reference>
<sequence>MRSVDFGVDDAALGVVWDDAADAAIDASFDASIGALFDELFEASCGALFDELLDALFDVLLDAPIVAPFSASFDDGSSCGTGVTSAGIASEDGAGCAFGAGTGVDPVVSQSLGASSVAWSGKRVSGTRPELAEVVPGPVMPLFGAFHDTTSSTSAA</sequence>
<dbReference type="RefSeq" id="WP_279997511.1">
    <property type="nucleotide sequence ID" value="NZ_JAOCDZ010000035.1"/>
</dbReference>
<name>A0AA42S815_9BURK</name>
<evidence type="ECO:0000313" key="1">
    <source>
        <dbReference type="EMBL" id="MDH0740063.1"/>
    </source>
</evidence>
<accession>A0AA42S815</accession>
<dbReference type="EMBL" id="JAOCDZ010000035">
    <property type="protein sequence ID" value="MDH0740063.1"/>
    <property type="molecule type" value="Genomic_DNA"/>
</dbReference>
<evidence type="ECO:0000313" key="2">
    <source>
        <dbReference type="Proteomes" id="UP001161094"/>
    </source>
</evidence>
<comment type="caution">
    <text evidence="1">The sequence shown here is derived from an EMBL/GenBank/DDBJ whole genome shotgun (WGS) entry which is preliminary data.</text>
</comment>
<gene>
    <name evidence="1" type="ORF">N5D93_29975</name>
</gene>
<protein>
    <submittedName>
        <fullName evidence="1">Uncharacterized protein</fullName>
    </submittedName>
</protein>
<dbReference type="AlphaFoldDB" id="A0AA42S815"/>
<dbReference type="Proteomes" id="UP001161094">
    <property type="component" value="Unassembled WGS sequence"/>
</dbReference>
<proteinExistence type="predicted"/>